<dbReference type="InterPro" id="IPR040097">
    <property type="entry name" value="FAAL/FAAC"/>
</dbReference>
<dbReference type="InterPro" id="IPR000873">
    <property type="entry name" value="AMP-dep_synth/lig_dom"/>
</dbReference>
<evidence type="ECO:0000256" key="4">
    <source>
        <dbReference type="ARBA" id="ARBA00023098"/>
    </source>
</evidence>
<dbReference type="GO" id="GO:0071766">
    <property type="term" value="P:Actinobacterium-type cell wall biogenesis"/>
    <property type="evidence" value="ECO:0007669"/>
    <property type="project" value="UniProtKB-ARBA"/>
</dbReference>
<keyword evidence="7" id="KW-1185">Reference proteome</keyword>
<feature type="domain" description="AMP-dependent synthetase/ligase" evidence="5">
    <location>
        <begin position="31"/>
        <end position="437"/>
    </location>
</feature>
<dbReference type="PANTHER" id="PTHR22754:SF32">
    <property type="entry name" value="DISCO-INTERACTING PROTEIN 2"/>
    <property type="match status" value="1"/>
</dbReference>
<dbReference type="InterPro" id="IPR045851">
    <property type="entry name" value="AMP-bd_C_sf"/>
</dbReference>
<proteinExistence type="inferred from homology"/>
<organism evidence="6 7">
    <name type="scientific">Krasilnikovia cinnamomea</name>
    <dbReference type="NCBI Taxonomy" id="349313"/>
    <lineage>
        <taxon>Bacteria</taxon>
        <taxon>Bacillati</taxon>
        <taxon>Actinomycetota</taxon>
        <taxon>Actinomycetes</taxon>
        <taxon>Micromonosporales</taxon>
        <taxon>Micromonosporaceae</taxon>
        <taxon>Krasilnikovia</taxon>
    </lineage>
</organism>
<keyword evidence="2 6" id="KW-0436">Ligase</keyword>
<dbReference type="InterPro" id="IPR042099">
    <property type="entry name" value="ANL_N_sf"/>
</dbReference>
<name>A0A4Q7ZUC8_9ACTN</name>
<keyword evidence="3" id="KW-0276">Fatty acid metabolism</keyword>
<dbReference type="FunFam" id="3.40.50.12780:FF:000013">
    <property type="entry name" value="Long-chain-fatty-acid--AMP ligase FadD32"/>
    <property type="match status" value="1"/>
</dbReference>
<evidence type="ECO:0000256" key="3">
    <source>
        <dbReference type="ARBA" id="ARBA00022832"/>
    </source>
</evidence>
<dbReference type="Gene3D" id="3.40.50.12780">
    <property type="entry name" value="N-terminal domain of ligase-like"/>
    <property type="match status" value="1"/>
</dbReference>
<comment type="similarity">
    <text evidence="1">Belongs to the ATP-dependent AMP-binding enzyme family.</text>
</comment>
<dbReference type="Pfam" id="PF00501">
    <property type="entry name" value="AMP-binding"/>
    <property type="match status" value="1"/>
</dbReference>
<dbReference type="GO" id="GO:0005886">
    <property type="term" value="C:plasma membrane"/>
    <property type="evidence" value="ECO:0007669"/>
    <property type="project" value="TreeGrafter"/>
</dbReference>
<dbReference type="Gene3D" id="3.30.300.30">
    <property type="match status" value="1"/>
</dbReference>
<gene>
    <name evidence="6" type="ORF">EV385_6462</name>
</gene>
<evidence type="ECO:0000259" key="5">
    <source>
        <dbReference type="Pfam" id="PF00501"/>
    </source>
</evidence>
<comment type="caution">
    <text evidence="6">The sequence shown here is derived from an EMBL/GenBank/DDBJ whole genome shotgun (WGS) entry which is preliminary data.</text>
</comment>
<evidence type="ECO:0000256" key="2">
    <source>
        <dbReference type="ARBA" id="ARBA00022598"/>
    </source>
</evidence>
<dbReference type="OrthoDB" id="3671040at2"/>
<reference evidence="6 7" key="1">
    <citation type="submission" date="2019-02" db="EMBL/GenBank/DDBJ databases">
        <title>Sequencing the genomes of 1000 actinobacteria strains.</title>
        <authorList>
            <person name="Klenk H.-P."/>
        </authorList>
    </citation>
    <scope>NUCLEOTIDE SEQUENCE [LARGE SCALE GENOMIC DNA]</scope>
    <source>
        <strain evidence="6 7">DSM 45162</strain>
    </source>
</reference>
<dbReference type="GO" id="GO:0070566">
    <property type="term" value="F:adenylyltransferase activity"/>
    <property type="evidence" value="ECO:0007669"/>
    <property type="project" value="TreeGrafter"/>
</dbReference>
<dbReference type="CDD" id="cd05931">
    <property type="entry name" value="FAAL"/>
    <property type="match status" value="1"/>
</dbReference>
<dbReference type="RefSeq" id="WP_130512854.1">
    <property type="nucleotide sequence ID" value="NZ_SHKY01000001.1"/>
</dbReference>
<evidence type="ECO:0000313" key="6">
    <source>
        <dbReference type="EMBL" id="RZU54511.1"/>
    </source>
</evidence>
<evidence type="ECO:0000313" key="7">
    <source>
        <dbReference type="Proteomes" id="UP000292564"/>
    </source>
</evidence>
<dbReference type="Proteomes" id="UP000292564">
    <property type="component" value="Unassembled WGS sequence"/>
</dbReference>
<dbReference type="EMBL" id="SHKY01000001">
    <property type="protein sequence ID" value="RZU54511.1"/>
    <property type="molecule type" value="Genomic_DNA"/>
</dbReference>
<dbReference type="PANTHER" id="PTHR22754">
    <property type="entry name" value="DISCO-INTERACTING PROTEIN 2 DIP2 -RELATED"/>
    <property type="match status" value="1"/>
</dbReference>
<dbReference type="AlphaFoldDB" id="A0A4Q7ZUC8"/>
<evidence type="ECO:0000256" key="1">
    <source>
        <dbReference type="ARBA" id="ARBA00006432"/>
    </source>
</evidence>
<protein>
    <submittedName>
        <fullName evidence="6">Acyl-CoA synthetase (AMP-forming)/AMP-acid ligase II</fullName>
    </submittedName>
</protein>
<keyword evidence="4" id="KW-0443">Lipid metabolism</keyword>
<dbReference type="GO" id="GO:0016874">
    <property type="term" value="F:ligase activity"/>
    <property type="evidence" value="ECO:0007669"/>
    <property type="project" value="UniProtKB-KW"/>
</dbReference>
<accession>A0A4Q7ZUC8</accession>
<sequence length="599" mass="63531">MTSDTFTRPVVAADAARPSTLIRSLPATVHEEAVRNPERTVLTALDRDGQTAEVLTWGELDREARALAADLRAVAAPGDRVLVPAMPDLRFHVAFLACLYSDLVAVPVPPIRPAGLRSAANGKRANRLDRLLAICADAEPVAAVVPGAVVDALAQVAAGEPVLRRMHLIAAEPRDTDNLVDVPGWVDSNEVAFLQYTSGSTAAPRGVVITHGAMLANQRIIAGHLQVTSESTVVSWLPVYHDMGLCAGLLQPLYVRAQAIVMAPETFMVRPERWLRAISGRHDVISPAPDFAYALCAARIEPEVRRELDLSGWRVALSGAEPVRAETMRAFIKAFAVSGLPETAPTAGYGLAESTLFVSGGRADEPLKVGRFDREELAHALASAAGPDAPAAEVVGCGATAAEVEVAVVDPVTFRRCRPGQVGEIWVDSPSNGVGYWGQQESSREIFAAELADEPGRGWLRTGDLGFLEEGELYVTGRLKDVVIIRGANYYPHDFERLVQASDPLLAGGIAAAFGEAGADSVTVVAEVARDVTEAEAQALTVAAARAVAEHLPVATGIVLVPRGRVPRTTSGKVRRGECATHLAQGTLPVLARWPRAAA</sequence>
<dbReference type="GO" id="GO:0006633">
    <property type="term" value="P:fatty acid biosynthetic process"/>
    <property type="evidence" value="ECO:0007669"/>
    <property type="project" value="TreeGrafter"/>
</dbReference>
<dbReference type="SUPFAM" id="SSF56801">
    <property type="entry name" value="Acetyl-CoA synthetase-like"/>
    <property type="match status" value="1"/>
</dbReference>